<sequence>AVALRLAADGFTVCVTDLPSNATKLRLLSAVVDEIKAATGPDRASSAHLADVSVDEEVRTMVAEVVRLHGSLDVMVANAGIMPWVQLAEMSADEWDRLMAINVRRTFPCYKYA</sequence>
<dbReference type="InterPro" id="IPR036291">
    <property type="entry name" value="NAD(P)-bd_dom_sf"/>
</dbReference>
<dbReference type="Gene3D" id="3.40.50.720">
    <property type="entry name" value="NAD(P)-binding Rossmann-like Domain"/>
    <property type="match status" value="1"/>
</dbReference>
<dbReference type="Proteomes" id="UP001219525">
    <property type="component" value="Unassembled WGS sequence"/>
</dbReference>
<evidence type="ECO:0000313" key="2">
    <source>
        <dbReference type="Proteomes" id="UP001219525"/>
    </source>
</evidence>
<dbReference type="PANTHER" id="PTHR42820">
    <property type="entry name" value="SHORT-CHAIN DEHYDROGENASE REDUCTASE"/>
    <property type="match status" value="1"/>
</dbReference>
<name>A0AAD6YSI9_9AGAR</name>
<reference evidence="1" key="1">
    <citation type="submission" date="2023-03" db="EMBL/GenBank/DDBJ databases">
        <title>Massive genome expansion in bonnet fungi (Mycena s.s.) driven by repeated elements and novel gene families across ecological guilds.</title>
        <authorList>
            <consortium name="Lawrence Berkeley National Laboratory"/>
            <person name="Harder C.B."/>
            <person name="Miyauchi S."/>
            <person name="Viragh M."/>
            <person name="Kuo A."/>
            <person name="Thoen E."/>
            <person name="Andreopoulos B."/>
            <person name="Lu D."/>
            <person name="Skrede I."/>
            <person name="Drula E."/>
            <person name="Henrissat B."/>
            <person name="Morin E."/>
            <person name="Kohler A."/>
            <person name="Barry K."/>
            <person name="LaButti K."/>
            <person name="Morin E."/>
            <person name="Salamov A."/>
            <person name="Lipzen A."/>
            <person name="Mereny Z."/>
            <person name="Hegedus B."/>
            <person name="Baldrian P."/>
            <person name="Stursova M."/>
            <person name="Weitz H."/>
            <person name="Taylor A."/>
            <person name="Grigoriev I.V."/>
            <person name="Nagy L.G."/>
            <person name="Martin F."/>
            <person name="Kauserud H."/>
        </authorList>
    </citation>
    <scope>NUCLEOTIDE SEQUENCE</scope>
    <source>
        <strain evidence="1">9144</strain>
    </source>
</reference>
<dbReference type="Pfam" id="PF13561">
    <property type="entry name" value="adh_short_C2"/>
    <property type="match status" value="1"/>
</dbReference>
<proteinExistence type="predicted"/>
<dbReference type="AlphaFoldDB" id="A0AAD6YSI9"/>
<evidence type="ECO:0000313" key="1">
    <source>
        <dbReference type="EMBL" id="KAJ7228370.1"/>
    </source>
</evidence>
<accession>A0AAD6YSI9</accession>
<feature type="non-terminal residue" evidence="1">
    <location>
        <position position="1"/>
    </location>
</feature>
<protein>
    <submittedName>
        <fullName evidence="1">Uncharacterized protein</fullName>
    </submittedName>
</protein>
<feature type="non-terminal residue" evidence="1">
    <location>
        <position position="113"/>
    </location>
</feature>
<organism evidence="1 2">
    <name type="scientific">Mycena pura</name>
    <dbReference type="NCBI Taxonomy" id="153505"/>
    <lineage>
        <taxon>Eukaryota</taxon>
        <taxon>Fungi</taxon>
        <taxon>Dikarya</taxon>
        <taxon>Basidiomycota</taxon>
        <taxon>Agaricomycotina</taxon>
        <taxon>Agaricomycetes</taxon>
        <taxon>Agaricomycetidae</taxon>
        <taxon>Agaricales</taxon>
        <taxon>Marasmiineae</taxon>
        <taxon>Mycenaceae</taxon>
        <taxon>Mycena</taxon>
    </lineage>
</organism>
<dbReference type="SUPFAM" id="SSF51735">
    <property type="entry name" value="NAD(P)-binding Rossmann-fold domains"/>
    <property type="match status" value="1"/>
</dbReference>
<keyword evidence="2" id="KW-1185">Reference proteome</keyword>
<gene>
    <name evidence="1" type="ORF">GGX14DRAFT_296983</name>
</gene>
<dbReference type="InterPro" id="IPR002347">
    <property type="entry name" value="SDR_fam"/>
</dbReference>
<dbReference type="PANTHER" id="PTHR42820:SF1">
    <property type="entry name" value="SHORT-CHAIN DEHYDROGENASE_REDUCTASE FAMILY PROTEIN"/>
    <property type="match status" value="1"/>
</dbReference>
<dbReference type="EMBL" id="JARJCW010000002">
    <property type="protein sequence ID" value="KAJ7228370.1"/>
    <property type="molecule type" value="Genomic_DNA"/>
</dbReference>
<comment type="caution">
    <text evidence="1">The sequence shown here is derived from an EMBL/GenBank/DDBJ whole genome shotgun (WGS) entry which is preliminary data.</text>
</comment>